<dbReference type="PROSITE" id="PS51910">
    <property type="entry name" value="GH18_2"/>
    <property type="match status" value="2"/>
</dbReference>
<dbReference type="AlphaFoldDB" id="A0A5C6N7A3"/>
<dbReference type="InterPro" id="IPR011583">
    <property type="entry name" value="Chitinase_II/V-like_cat"/>
</dbReference>
<dbReference type="SUPFAM" id="SSF51445">
    <property type="entry name" value="(Trans)glycosidases"/>
    <property type="match status" value="2"/>
</dbReference>
<dbReference type="Gene3D" id="3.20.20.80">
    <property type="entry name" value="Glycosidases"/>
    <property type="match status" value="2"/>
</dbReference>
<feature type="domain" description="GH18" evidence="1">
    <location>
        <begin position="79"/>
        <end position="256"/>
    </location>
</feature>
<dbReference type="Pfam" id="PF00704">
    <property type="entry name" value="Glyco_hydro_18"/>
    <property type="match status" value="2"/>
</dbReference>
<dbReference type="PANTHER" id="PTHR11177">
    <property type="entry name" value="CHITINASE"/>
    <property type="match status" value="1"/>
</dbReference>
<name>A0A5C6N7A3_9TELE</name>
<sequence length="256" mass="29537">MVCYFTNWSQYRPGEGKYMPQDVDPFLCTTLIYAFSIINSNNELVTYEWNDETLYKTFNGLKANQTSFFPFYVCAAATGKLVCYFTNWSQYRTGAGKFLPETIDPFLCTHLVYAFAIINYDHEVIQQDQPGEKRLYVSFLDLKDRNPHLKMLLSIRDDDRHQLSTMMSTPGSRQIFIQSAVRFLRTHSFDGLDLNWQYSESSPVDENRRFTLLCKELSEAFKDESSGGGSAQLLLSVAVATQTGIHLRYEPFEMSK</sequence>
<comment type="caution">
    <text evidence="2">The sequence shown here is derived from an EMBL/GenBank/DDBJ whole genome shotgun (WGS) entry which is preliminary data.</text>
</comment>
<gene>
    <name evidence="2" type="ORF">D4764_04G0012750</name>
</gene>
<dbReference type="PANTHER" id="PTHR11177:SF248">
    <property type="entry name" value="CHITOTRIOSIDASE-1"/>
    <property type="match status" value="1"/>
</dbReference>
<dbReference type="Proteomes" id="UP000324091">
    <property type="component" value="Chromosome 4"/>
</dbReference>
<dbReference type="EMBL" id="RHFK02000017">
    <property type="protein sequence ID" value="TWW62628.1"/>
    <property type="molecule type" value="Genomic_DNA"/>
</dbReference>
<evidence type="ECO:0000259" key="1">
    <source>
        <dbReference type="PROSITE" id="PS51910"/>
    </source>
</evidence>
<accession>A0A5C6N7A3</accession>
<dbReference type="InterPro" id="IPR017853">
    <property type="entry name" value="GH"/>
</dbReference>
<dbReference type="InterPro" id="IPR050314">
    <property type="entry name" value="Glycosyl_Hydrlase_18"/>
</dbReference>
<proteinExistence type="predicted"/>
<organism evidence="2 3">
    <name type="scientific">Takifugu flavidus</name>
    <name type="common">sansaifugu</name>
    <dbReference type="NCBI Taxonomy" id="433684"/>
    <lineage>
        <taxon>Eukaryota</taxon>
        <taxon>Metazoa</taxon>
        <taxon>Chordata</taxon>
        <taxon>Craniata</taxon>
        <taxon>Vertebrata</taxon>
        <taxon>Euteleostomi</taxon>
        <taxon>Actinopterygii</taxon>
        <taxon>Neopterygii</taxon>
        <taxon>Teleostei</taxon>
        <taxon>Neoteleostei</taxon>
        <taxon>Acanthomorphata</taxon>
        <taxon>Eupercaria</taxon>
        <taxon>Tetraodontiformes</taxon>
        <taxon>Tetradontoidea</taxon>
        <taxon>Tetraodontidae</taxon>
        <taxon>Takifugu</taxon>
    </lineage>
</organism>
<protein>
    <submittedName>
        <fullName evidence="2">Chitotriosidase-1</fullName>
    </submittedName>
</protein>
<evidence type="ECO:0000313" key="3">
    <source>
        <dbReference type="Proteomes" id="UP000324091"/>
    </source>
</evidence>
<keyword evidence="3" id="KW-1185">Reference proteome</keyword>
<dbReference type="SMART" id="SM00636">
    <property type="entry name" value="Glyco_18"/>
    <property type="match status" value="1"/>
</dbReference>
<dbReference type="GO" id="GO:0005975">
    <property type="term" value="P:carbohydrate metabolic process"/>
    <property type="evidence" value="ECO:0007669"/>
    <property type="project" value="InterPro"/>
</dbReference>
<evidence type="ECO:0000313" key="2">
    <source>
        <dbReference type="EMBL" id="TWW62628.1"/>
    </source>
</evidence>
<dbReference type="InterPro" id="IPR001223">
    <property type="entry name" value="Glyco_hydro18_cat"/>
</dbReference>
<feature type="domain" description="GH18" evidence="1">
    <location>
        <begin position="1"/>
        <end position="63"/>
    </location>
</feature>
<reference evidence="2 3" key="1">
    <citation type="submission" date="2019-04" db="EMBL/GenBank/DDBJ databases">
        <title>Chromosome genome assembly for Takifugu flavidus.</title>
        <authorList>
            <person name="Xiao S."/>
        </authorList>
    </citation>
    <scope>NUCLEOTIDE SEQUENCE [LARGE SCALE GENOMIC DNA]</scope>
    <source>
        <strain evidence="2">HTHZ2018</strain>
        <tissue evidence="2">Muscle</tissue>
    </source>
</reference>
<dbReference type="GO" id="GO:0005576">
    <property type="term" value="C:extracellular region"/>
    <property type="evidence" value="ECO:0007669"/>
    <property type="project" value="TreeGrafter"/>
</dbReference>
<dbReference type="GO" id="GO:0008061">
    <property type="term" value="F:chitin binding"/>
    <property type="evidence" value="ECO:0007669"/>
    <property type="project" value="InterPro"/>
</dbReference>